<proteinExistence type="predicted"/>
<dbReference type="Proteomes" id="UP000624709">
    <property type="component" value="Unassembled WGS sequence"/>
</dbReference>
<sequence>MISWTHLDGHDHTSRERICAWLDANGYDPKRVPTDAWAAHDDSTNEFIVEYFAEPRRVDLATGDIPRIHIRRRALAPMRFDAQPQPAP</sequence>
<name>A0ABQ4B412_9ACTN</name>
<evidence type="ECO:0000313" key="2">
    <source>
        <dbReference type="Proteomes" id="UP000624709"/>
    </source>
</evidence>
<accession>A0ABQ4B412</accession>
<reference evidence="1 2" key="1">
    <citation type="submission" date="2021-01" db="EMBL/GenBank/DDBJ databases">
        <title>Whole genome shotgun sequence of Actinoplanes palleronii NBRC 14916.</title>
        <authorList>
            <person name="Komaki H."/>
            <person name="Tamura T."/>
        </authorList>
    </citation>
    <scope>NUCLEOTIDE SEQUENCE [LARGE SCALE GENOMIC DNA]</scope>
    <source>
        <strain evidence="1 2">NBRC 14916</strain>
    </source>
</reference>
<gene>
    <name evidence="1" type="ORF">Apa02nite_015010</name>
</gene>
<dbReference type="EMBL" id="BOMS01000018">
    <property type="protein sequence ID" value="GIE65393.1"/>
    <property type="molecule type" value="Genomic_DNA"/>
</dbReference>
<organism evidence="1 2">
    <name type="scientific">Actinoplanes palleronii</name>
    <dbReference type="NCBI Taxonomy" id="113570"/>
    <lineage>
        <taxon>Bacteria</taxon>
        <taxon>Bacillati</taxon>
        <taxon>Actinomycetota</taxon>
        <taxon>Actinomycetes</taxon>
        <taxon>Micromonosporales</taxon>
        <taxon>Micromonosporaceae</taxon>
        <taxon>Actinoplanes</taxon>
    </lineage>
</organism>
<keyword evidence="2" id="KW-1185">Reference proteome</keyword>
<dbReference type="RefSeq" id="WP_203824388.1">
    <property type="nucleotide sequence ID" value="NZ_BAAATY010000008.1"/>
</dbReference>
<evidence type="ECO:0000313" key="1">
    <source>
        <dbReference type="EMBL" id="GIE65393.1"/>
    </source>
</evidence>
<comment type="caution">
    <text evidence="1">The sequence shown here is derived from an EMBL/GenBank/DDBJ whole genome shotgun (WGS) entry which is preliminary data.</text>
</comment>
<protein>
    <submittedName>
        <fullName evidence="1">Uncharacterized protein</fullName>
    </submittedName>
</protein>